<evidence type="ECO:0000256" key="1">
    <source>
        <dbReference type="ARBA" id="ARBA00005988"/>
    </source>
</evidence>
<name>A0A7R9K205_TIMGE</name>
<feature type="domain" description="Peptidase M14" evidence="2">
    <location>
        <begin position="19"/>
        <end position="73"/>
    </location>
</feature>
<reference evidence="3" key="1">
    <citation type="submission" date="2020-11" db="EMBL/GenBank/DDBJ databases">
        <authorList>
            <person name="Tran Van P."/>
        </authorList>
    </citation>
    <scope>NUCLEOTIDE SEQUENCE</scope>
</reference>
<dbReference type="InterPro" id="IPR000834">
    <property type="entry name" value="Peptidase_M14"/>
</dbReference>
<proteinExistence type="inferred from homology"/>
<evidence type="ECO:0000313" key="3">
    <source>
        <dbReference type="EMBL" id="CAD7598411.1"/>
    </source>
</evidence>
<dbReference type="GO" id="GO:0008270">
    <property type="term" value="F:zinc ion binding"/>
    <property type="evidence" value="ECO:0007669"/>
    <property type="project" value="InterPro"/>
</dbReference>
<gene>
    <name evidence="3" type="ORF">TGEB3V08_LOCUS7069</name>
</gene>
<dbReference type="GO" id="GO:0004181">
    <property type="term" value="F:metallocarboxypeptidase activity"/>
    <property type="evidence" value="ECO:0007669"/>
    <property type="project" value="InterPro"/>
</dbReference>
<dbReference type="Gene3D" id="3.40.630.10">
    <property type="entry name" value="Zn peptidases"/>
    <property type="match status" value="1"/>
</dbReference>
<comment type="similarity">
    <text evidence="1">Belongs to the peptidase M14 family.</text>
</comment>
<dbReference type="Pfam" id="PF00246">
    <property type="entry name" value="Peptidase_M14"/>
    <property type="match status" value="1"/>
</dbReference>
<dbReference type="AlphaFoldDB" id="A0A7R9K205"/>
<organism evidence="3">
    <name type="scientific">Timema genevievae</name>
    <name type="common">Walking stick</name>
    <dbReference type="NCBI Taxonomy" id="629358"/>
    <lineage>
        <taxon>Eukaryota</taxon>
        <taxon>Metazoa</taxon>
        <taxon>Ecdysozoa</taxon>
        <taxon>Arthropoda</taxon>
        <taxon>Hexapoda</taxon>
        <taxon>Insecta</taxon>
        <taxon>Pterygota</taxon>
        <taxon>Neoptera</taxon>
        <taxon>Polyneoptera</taxon>
        <taxon>Phasmatodea</taxon>
        <taxon>Timematodea</taxon>
        <taxon>Timematoidea</taxon>
        <taxon>Timematidae</taxon>
        <taxon>Timema</taxon>
    </lineage>
</organism>
<evidence type="ECO:0000259" key="2">
    <source>
        <dbReference type="Pfam" id="PF00246"/>
    </source>
</evidence>
<dbReference type="GO" id="GO:0006508">
    <property type="term" value="P:proteolysis"/>
    <property type="evidence" value="ECO:0007669"/>
    <property type="project" value="InterPro"/>
</dbReference>
<dbReference type="SUPFAM" id="SSF53187">
    <property type="entry name" value="Zn-dependent exopeptidases"/>
    <property type="match status" value="1"/>
</dbReference>
<protein>
    <recommendedName>
        <fullName evidence="2">Peptidase M14 domain-containing protein</fullName>
    </recommendedName>
</protein>
<dbReference type="EMBL" id="OE842049">
    <property type="protein sequence ID" value="CAD7598411.1"/>
    <property type="molecule type" value="Genomic_DNA"/>
</dbReference>
<sequence length="121" mass="13804">MSLQIFKIILFSFFVGSPEEKKMKIGFFGGIFASQPVGRELLLRFARHLVIGYTKKDRDIMQILKNFVIHIVPGIDSSFSPPIFPEIDKFSQKVFSLVGDIFTRSHDDISEVSKVIKCVHI</sequence>
<accession>A0A7R9K205</accession>